<proteinExistence type="predicted"/>
<dbReference type="GO" id="GO:0043531">
    <property type="term" value="F:ADP binding"/>
    <property type="evidence" value="ECO:0007669"/>
    <property type="project" value="InterPro"/>
</dbReference>
<dbReference type="InterPro" id="IPR002182">
    <property type="entry name" value="NB-ARC"/>
</dbReference>
<dbReference type="InterPro" id="IPR027417">
    <property type="entry name" value="P-loop_NTPase"/>
</dbReference>
<name>A0AAE1MRX3_9FABA</name>
<sequence length="885" mass="100792">MASSSSDDSQIKHDVFISFSGKDTRRGFLSHLVKELRREKIIVYVDENLNRGEEISSSLLRAIKESEISIVIFSENYASSRWCLDELAEIIKCMKLNKQIVLPVFYNIDPSHVRHQKGTYENAFADHELKFQGNGLKVQNWRSALKNAADLSGYDSSSYCNDSELIEEIIKDVLSRLEDVLLSFFLDHIHPGESEALVGIDQHIDCIRSFLEMNSKEVQILGIWGMSGIGKTTIAQVAYDKFSPRFEGSYFLDNVREESQKHGLKSLKQKLIFELQQDKSTSVQKRLLSRRKVFVVLDDVDTPEQLQHLVIEGIRLGPSSRVIVTSKNKHALKAGGVHDIHEVKVLDFEESLKLFSLNAFKKNHPAKGYEELSKRAVAYAKGLPLALKVLGLCLYSGDRETWKDILRKLEMYPHPQIQDVLKISYDGLDDAERDIFLDIAFFYKGEDKDHVMSLLDANNLFPAYGIKALLDKALVSISNDNIIQMHDLIQEMGWEIVRQECKENPGKRSRLKDFEEVYDVLNNNKGTDAIKGIALYDSLFKHVQLNVDTLKNMTNLRVVKFYSPWHVRSCNVNLPTSFELFTDKVIFYPEKLVEHSLPNSHVEELWKLWRSHALSKPSVELLTISKLQKIEWEHICCFESCGNINPRNLSLSMIVALNLAHSKDSKTLHSEGTFRSLSRHYDVSFCCSVKEFPLSSKDILDPDLSSSKCKTLCSSMGGLSVSRRIIQGGSRQEILPIHELCRRQMMSQIPHFHTLFESLLYLEELFMRQDILFKFSDVYGIISLLKLWGLIEINIDSLPACLQNLRELKMLSFENCRMPLSLLKLPQDALNFTSPWGLDRPGSFMGQVDSRKRKNKGSLTSGEAGESIKGAELASNKAAKVARAK</sequence>
<evidence type="ECO:0000313" key="7">
    <source>
        <dbReference type="EMBL" id="KAK4270791.1"/>
    </source>
</evidence>
<keyword evidence="8" id="KW-1185">Reference proteome</keyword>
<evidence type="ECO:0000256" key="1">
    <source>
        <dbReference type="ARBA" id="ARBA00022614"/>
    </source>
</evidence>
<dbReference type="SUPFAM" id="SSF52540">
    <property type="entry name" value="P-loop containing nucleoside triphosphate hydrolases"/>
    <property type="match status" value="1"/>
</dbReference>
<accession>A0AAE1MRX3</accession>
<dbReference type="FunFam" id="3.40.50.10140:FF:000007">
    <property type="entry name" value="Disease resistance protein (TIR-NBS-LRR class)"/>
    <property type="match status" value="1"/>
</dbReference>
<evidence type="ECO:0000259" key="6">
    <source>
        <dbReference type="PROSITE" id="PS50104"/>
    </source>
</evidence>
<comment type="caution">
    <text evidence="7">The sequence shown here is derived from an EMBL/GenBank/DDBJ whole genome shotgun (WGS) entry which is preliminary data.</text>
</comment>
<dbReference type="GO" id="GO:0007165">
    <property type="term" value="P:signal transduction"/>
    <property type="evidence" value="ECO:0007669"/>
    <property type="project" value="InterPro"/>
</dbReference>
<dbReference type="InterPro" id="IPR035897">
    <property type="entry name" value="Toll_tir_struct_dom_sf"/>
</dbReference>
<dbReference type="Pfam" id="PF00931">
    <property type="entry name" value="NB-ARC"/>
    <property type="match status" value="1"/>
</dbReference>
<evidence type="ECO:0000256" key="3">
    <source>
        <dbReference type="ARBA" id="ARBA00022821"/>
    </source>
</evidence>
<dbReference type="Pfam" id="PF23282">
    <property type="entry name" value="WHD_ROQ1"/>
    <property type="match status" value="1"/>
</dbReference>
<keyword evidence="3" id="KW-0611">Plant defense</keyword>
<dbReference type="AlphaFoldDB" id="A0AAE1MRX3"/>
<dbReference type="SMART" id="SM00255">
    <property type="entry name" value="TIR"/>
    <property type="match status" value="1"/>
</dbReference>
<protein>
    <recommendedName>
        <fullName evidence="6">TIR domain-containing protein</fullName>
    </recommendedName>
</protein>
<dbReference type="InterPro" id="IPR058192">
    <property type="entry name" value="WHD_ROQ1-like"/>
</dbReference>
<dbReference type="Pfam" id="PF01582">
    <property type="entry name" value="TIR"/>
    <property type="match status" value="1"/>
</dbReference>
<feature type="region of interest" description="Disordered" evidence="5">
    <location>
        <begin position="844"/>
        <end position="866"/>
    </location>
</feature>
<gene>
    <name evidence="7" type="ORF">QN277_019561</name>
</gene>
<dbReference type="Gene3D" id="3.40.50.300">
    <property type="entry name" value="P-loop containing nucleotide triphosphate hydrolases"/>
    <property type="match status" value="1"/>
</dbReference>
<dbReference type="PROSITE" id="PS50104">
    <property type="entry name" value="TIR"/>
    <property type="match status" value="1"/>
</dbReference>
<dbReference type="InterPro" id="IPR042197">
    <property type="entry name" value="Apaf_helical"/>
</dbReference>
<keyword evidence="4" id="KW-0520">NAD</keyword>
<dbReference type="PANTHER" id="PTHR11017">
    <property type="entry name" value="LEUCINE-RICH REPEAT-CONTAINING PROTEIN"/>
    <property type="match status" value="1"/>
</dbReference>
<evidence type="ECO:0000256" key="5">
    <source>
        <dbReference type="SAM" id="MobiDB-lite"/>
    </source>
</evidence>
<dbReference type="EMBL" id="JAWXYG010000005">
    <property type="protein sequence ID" value="KAK4270791.1"/>
    <property type="molecule type" value="Genomic_DNA"/>
</dbReference>
<evidence type="ECO:0000256" key="2">
    <source>
        <dbReference type="ARBA" id="ARBA00022737"/>
    </source>
</evidence>
<organism evidence="7 8">
    <name type="scientific">Acacia crassicarpa</name>
    <name type="common">northern wattle</name>
    <dbReference type="NCBI Taxonomy" id="499986"/>
    <lineage>
        <taxon>Eukaryota</taxon>
        <taxon>Viridiplantae</taxon>
        <taxon>Streptophyta</taxon>
        <taxon>Embryophyta</taxon>
        <taxon>Tracheophyta</taxon>
        <taxon>Spermatophyta</taxon>
        <taxon>Magnoliopsida</taxon>
        <taxon>eudicotyledons</taxon>
        <taxon>Gunneridae</taxon>
        <taxon>Pentapetalae</taxon>
        <taxon>rosids</taxon>
        <taxon>fabids</taxon>
        <taxon>Fabales</taxon>
        <taxon>Fabaceae</taxon>
        <taxon>Caesalpinioideae</taxon>
        <taxon>mimosoid clade</taxon>
        <taxon>Acacieae</taxon>
        <taxon>Acacia</taxon>
    </lineage>
</organism>
<evidence type="ECO:0000256" key="4">
    <source>
        <dbReference type="ARBA" id="ARBA00023027"/>
    </source>
</evidence>
<dbReference type="GO" id="GO:0006952">
    <property type="term" value="P:defense response"/>
    <property type="evidence" value="ECO:0007669"/>
    <property type="project" value="UniProtKB-KW"/>
</dbReference>
<dbReference type="Gene3D" id="1.10.8.430">
    <property type="entry name" value="Helical domain of apoptotic protease-activating factors"/>
    <property type="match status" value="1"/>
</dbReference>
<evidence type="ECO:0000313" key="8">
    <source>
        <dbReference type="Proteomes" id="UP001293593"/>
    </source>
</evidence>
<keyword evidence="1" id="KW-0433">Leucine-rich repeat</keyword>
<dbReference type="InterPro" id="IPR044974">
    <property type="entry name" value="Disease_R_plants"/>
</dbReference>
<dbReference type="Proteomes" id="UP001293593">
    <property type="component" value="Unassembled WGS sequence"/>
</dbReference>
<dbReference type="SUPFAM" id="SSF52200">
    <property type="entry name" value="Toll/Interleukin receptor TIR domain"/>
    <property type="match status" value="1"/>
</dbReference>
<reference evidence="7" key="1">
    <citation type="submission" date="2023-10" db="EMBL/GenBank/DDBJ databases">
        <title>Chromosome-level genome of the transformable northern wattle, Acacia crassicarpa.</title>
        <authorList>
            <person name="Massaro I."/>
            <person name="Sinha N.R."/>
            <person name="Poethig S."/>
            <person name="Leichty A.R."/>
        </authorList>
    </citation>
    <scope>NUCLEOTIDE SEQUENCE</scope>
    <source>
        <strain evidence="7">Acra3RX</strain>
        <tissue evidence="7">Leaf</tissue>
    </source>
</reference>
<dbReference type="InterPro" id="IPR000157">
    <property type="entry name" value="TIR_dom"/>
</dbReference>
<feature type="domain" description="TIR" evidence="6">
    <location>
        <begin position="11"/>
        <end position="177"/>
    </location>
</feature>
<dbReference type="PRINTS" id="PR00364">
    <property type="entry name" value="DISEASERSIST"/>
</dbReference>
<dbReference type="InterPro" id="IPR036390">
    <property type="entry name" value="WH_DNA-bd_sf"/>
</dbReference>
<dbReference type="PANTHER" id="PTHR11017:SF243">
    <property type="entry name" value="ADP-RIBOSYL CYCLASE_CYCLIC ADP-RIBOSE HYDROLASE"/>
    <property type="match status" value="1"/>
</dbReference>
<dbReference type="SUPFAM" id="SSF46785">
    <property type="entry name" value="Winged helix' DNA-binding domain"/>
    <property type="match status" value="1"/>
</dbReference>
<dbReference type="Gene3D" id="3.40.50.10140">
    <property type="entry name" value="Toll/interleukin-1 receptor homology (TIR) domain"/>
    <property type="match status" value="1"/>
</dbReference>
<keyword evidence="2" id="KW-0677">Repeat</keyword>